<feature type="domain" description="RRM" evidence="5">
    <location>
        <begin position="701"/>
        <end position="779"/>
    </location>
</feature>
<accession>A0A8T0DWV5</accession>
<name>A0A8T0DWV5_9TREM</name>
<protein>
    <recommendedName>
        <fullName evidence="5">RRM domain-containing protein</fullName>
    </recommendedName>
</protein>
<dbReference type="FunFam" id="3.30.70.330:FF:000060">
    <property type="entry name" value="CUGBP Elav-like family member 4"/>
    <property type="match status" value="1"/>
</dbReference>
<feature type="region of interest" description="Disordered" evidence="4">
    <location>
        <begin position="314"/>
        <end position="334"/>
    </location>
</feature>
<dbReference type="SMART" id="SM00360">
    <property type="entry name" value="RRM"/>
    <property type="match status" value="2"/>
</dbReference>
<feature type="compositionally biased region" description="Low complexity" evidence="4">
    <location>
        <begin position="71"/>
        <end position="85"/>
    </location>
</feature>
<keyword evidence="2 3" id="KW-0694">RNA-binding</keyword>
<organism evidence="6 7">
    <name type="scientific">Paragonimus westermani</name>
    <dbReference type="NCBI Taxonomy" id="34504"/>
    <lineage>
        <taxon>Eukaryota</taxon>
        <taxon>Metazoa</taxon>
        <taxon>Spiralia</taxon>
        <taxon>Lophotrochozoa</taxon>
        <taxon>Platyhelminthes</taxon>
        <taxon>Trematoda</taxon>
        <taxon>Digenea</taxon>
        <taxon>Plagiorchiida</taxon>
        <taxon>Troglotremata</taxon>
        <taxon>Troglotrematidae</taxon>
        <taxon>Paragonimus</taxon>
    </lineage>
</organism>
<dbReference type="PANTHER" id="PTHR24012">
    <property type="entry name" value="RNA BINDING PROTEIN"/>
    <property type="match status" value="1"/>
</dbReference>
<evidence type="ECO:0000256" key="1">
    <source>
        <dbReference type="ARBA" id="ARBA00022737"/>
    </source>
</evidence>
<dbReference type="OrthoDB" id="410044at2759"/>
<evidence type="ECO:0000256" key="4">
    <source>
        <dbReference type="SAM" id="MobiDB-lite"/>
    </source>
</evidence>
<comment type="caution">
    <text evidence="6">The sequence shown here is derived from an EMBL/GenBank/DDBJ whole genome shotgun (WGS) entry which is preliminary data.</text>
</comment>
<gene>
    <name evidence="6" type="ORF">P879_01649</name>
</gene>
<keyword evidence="1" id="KW-0677">Repeat</keyword>
<dbReference type="CDD" id="cd12639">
    <property type="entry name" value="RRM3_CELF3_4_5_6"/>
    <property type="match status" value="1"/>
</dbReference>
<feature type="compositionally biased region" description="Low complexity" evidence="4">
    <location>
        <begin position="318"/>
        <end position="334"/>
    </location>
</feature>
<feature type="region of interest" description="Disordered" evidence="4">
    <location>
        <begin position="64"/>
        <end position="95"/>
    </location>
</feature>
<feature type="region of interest" description="Disordered" evidence="4">
    <location>
        <begin position="184"/>
        <end position="208"/>
    </location>
</feature>
<proteinExistence type="predicted"/>
<dbReference type="Gene3D" id="3.30.70.330">
    <property type="match status" value="2"/>
</dbReference>
<reference evidence="6 7" key="1">
    <citation type="submission" date="2019-07" db="EMBL/GenBank/DDBJ databases">
        <title>Annotation for the trematode Paragonimus westermani.</title>
        <authorList>
            <person name="Choi Y.-J."/>
        </authorList>
    </citation>
    <scope>NUCLEOTIDE SEQUENCE [LARGE SCALE GENOMIC DNA]</scope>
    <source>
        <strain evidence="6">180907_Pwestermani</strain>
    </source>
</reference>
<dbReference type="InterPro" id="IPR012677">
    <property type="entry name" value="Nucleotide-bd_a/b_plait_sf"/>
</dbReference>
<dbReference type="Pfam" id="PF00076">
    <property type="entry name" value="RRM_1"/>
    <property type="match status" value="2"/>
</dbReference>
<dbReference type="AlphaFoldDB" id="A0A8T0DWV5"/>
<dbReference type="PROSITE" id="PS50102">
    <property type="entry name" value="RRM"/>
    <property type="match status" value="2"/>
</dbReference>
<dbReference type="GO" id="GO:0003723">
    <property type="term" value="F:RNA binding"/>
    <property type="evidence" value="ECO:0007669"/>
    <property type="project" value="UniProtKB-UniRule"/>
</dbReference>
<dbReference type="InterPro" id="IPR035979">
    <property type="entry name" value="RBD_domain_sf"/>
</dbReference>
<evidence type="ECO:0000256" key="2">
    <source>
        <dbReference type="ARBA" id="ARBA00022884"/>
    </source>
</evidence>
<evidence type="ECO:0000256" key="3">
    <source>
        <dbReference type="PROSITE-ProRule" id="PRU00176"/>
    </source>
</evidence>
<dbReference type="InterPro" id="IPR000504">
    <property type="entry name" value="RRM_dom"/>
</dbReference>
<dbReference type="FunFam" id="3.30.70.330:FF:000198">
    <property type="entry name" value="CUGBP Elav-like family member 6 isoform X3"/>
    <property type="match status" value="1"/>
</dbReference>
<sequence length="833" mass="86751">MLLDNSQHHQDRKAMVADLGLELVDGSHPNGTLELRRPSSDSAKVPNDYSANYGFHSFSPVSAPVADRHSAPASTTKSSSHPSTPNESRSDSALSYSSEDRKLFVGMLGKQQTEHEIRSLFEPFGIIEECTVLRDQNGMSKGCAFIKYSSQSEAIAAIEALHNSQTMQWAIAPLVVKFADNDRERQLRRQQQRQQQQQPPFNALAMGGAGTTPVNLMNGLAQSSLTSGVTCLLPQATVGHAQQQAPPTQVAMPTCMTQTGQPSQTNSAAVAAYQHALLAAAYPTQQFAASPLTHPSFIPNTTVAVNSTTLPIQNSPASQLSQNQPQTHQSQQQSAYLNPMTAFMAATAIQYTNPAQLTGVNHLQSSRPTAVSTSSSFTATPAPVNGYAQLTTTSSSNAAVSSHANGLISLGNFGMNSTCATAAGMPSNSLTNIGSIVPLSDLALLSHTSFAALAQQVNSNPQTAVAVAAECTPSGLIGLNGSVGDYANGQTNSLLISSAAGASASPSNFASLGNGQCPQGSIASTNGTLLTIPNVSLTAAAAAGLLAPTPGFITPSGSTPPTASPTILTTPNIAADPAALYAAVALQGTSPAAAPIQLSQLHPPFVTAHGASVSHSAALNSAYLTDGALSATLAAAAASAQTLVSDPLQQLYTGLQAYGLAYPTAAATYPSFHSLHHQVMSFPVHQKEGTRELILTGPEGCNLFIYHLPQEFGDQELAQMFMPFGTVISAKVYVDRATNQSKCFGFVSFDNQASAQHAIQAMNGFQIGLKRLKVQLKRPKGGNIVTSKSGSPLQYDPLHGSSLPGSQEKFYTEQIIVSPTESVTTAATAVPAV</sequence>
<evidence type="ECO:0000259" key="5">
    <source>
        <dbReference type="PROSITE" id="PS50102"/>
    </source>
</evidence>
<evidence type="ECO:0000313" key="6">
    <source>
        <dbReference type="EMBL" id="KAF8571101.1"/>
    </source>
</evidence>
<dbReference type="SUPFAM" id="SSF54928">
    <property type="entry name" value="RNA-binding domain, RBD"/>
    <property type="match status" value="1"/>
</dbReference>
<evidence type="ECO:0000313" key="7">
    <source>
        <dbReference type="Proteomes" id="UP000699462"/>
    </source>
</evidence>
<feature type="domain" description="RRM" evidence="5">
    <location>
        <begin position="101"/>
        <end position="181"/>
    </location>
</feature>
<dbReference type="Proteomes" id="UP000699462">
    <property type="component" value="Unassembled WGS sequence"/>
</dbReference>
<dbReference type="EMBL" id="JTDF01000706">
    <property type="protein sequence ID" value="KAF8571101.1"/>
    <property type="molecule type" value="Genomic_DNA"/>
</dbReference>
<keyword evidence="7" id="KW-1185">Reference proteome</keyword>